<accession>A0A0V0GNG0</accession>
<feature type="domain" description="F-box" evidence="1">
    <location>
        <begin position="35"/>
        <end position="59"/>
    </location>
</feature>
<dbReference type="SUPFAM" id="SSF81383">
    <property type="entry name" value="F-box domain"/>
    <property type="match status" value="1"/>
</dbReference>
<name>A0A0V0GNG0_SOLCH</name>
<evidence type="ECO:0000259" key="1">
    <source>
        <dbReference type="Pfam" id="PF00646"/>
    </source>
</evidence>
<proteinExistence type="predicted"/>
<evidence type="ECO:0000313" key="2">
    <source>
        <dbReference type="EMBL" id="JAP08742.1"/>
    </source>
</evidence>
<organism evidence="2">
    <name type="scientific">Solanum chacoense</name>
    <name type="common">Chaco potato</name>
    <dbReference type="NCBI Taxonomy" id="4108"/>
    <lineage>
        <taxon>Eukaryota</taxon>
        <taxon>Viridiplantae</taxon>
        <taxon>Streptophyta</taxon>
        <taxon>Embryophyta</taxon>
        <taxon>Tracheophyta</taxon>
        <taxon>Spermatophyta</taxon>
        <taxon>Magnoliopsida</taxon>
        <taxon>eudicotyledons</taxon>
        <taxon>Gunneridae</taxon>
        <taxon>Pentapetalae</taxon>
        <taxon>asterids</taxon>
        <taxon>lamiids</taxon>
        <taxon>Solanales</taxon>
        <taxon>Solanaceae</taxon>
        <taxon>Solanoideae</taxon>
        <taxon>Solaneae</taxon>
        <taxon>Solanum</taxon>
    </lineage>
</organism>
<reference evidence="2" key="1">
    <citation type="submission" date="2015-12" db="EMBL/GenBank/DDBJ databases">
        <title>Gene expression during late stages of embryo sac development: a critical building block for successful pollen-pistil interactions.</title>
        <authorList>
            <person name="Liu Y."/>
            <person name="Joly V."/>
            <person name="Sabar M."/>
            <person name="Matton D.P."/>
        </authorList>
    </citation>
    <scope>NUCLEOTIDE SEQUENCE</scope>
</reference>
<dbReference type="Pfam" id="PF00646">
    <property type="entry name" value="F-box"/>
    <property type="match status" value="1"/>
</dbReference>
<dbReference type="InterPro" id="IPR036047">
    <property type="entry name" value="F-box-like_dom_sf"/>
</dbReference>
<protein>
    <submittedName>
        <fullName evidence="2">Putative ovule protein</fullName>
    </submittedName>
</protein>
<dbReference type="EMBL" id="GEDG01036356">
    <property type="protein sequence ID" value="JAP08742.1"/>
    <property type="molecule type" value="Transcribed_RNA"/>
</dbReference>
<dbReference type="AlphaFoldDB" id="A0A0V0GNG0"/>
<sequence>MFLFLSFQDWIHQTVLFKFLLSWYHFIFTINHDSILPNEIITNILLRLPIKSLLKCVCVEIMASTHI</sequence>
<dbReference type="InterPro" id="IPR001810">
    <property type="entry name" value="F-box_dom"/>
</dbReference>